<dbReference type="Proteomes" id="UP001152658">
    <property type="component" value="Unassembled WGS sequence"/>
</dbReference>
<proteinExistence type="predicted"/>
<sequence>MARPKSYTDEDIIKIATQLMSKGKNPTGWLIKEALGRGKISAIQSDLERLIDEGRIAVATQIAADTKESKAESTFLNYDLPAELQDLLVRREEELRKVLRDMTIELNNKAHEHYESMMTVRIRDLDAKYNLTVRAKERAETEAVDIEERLQKQVEEKEQLEDRIEVLEAELADSKQSGSELLQQSLHLTNNLNAAAEKYETLQGTHLCLNEQLSTLEKEHSALKVTLEFTADENENLKSRLASVSKANDEAREHFAETRAKLAASQDALHRSEKQRDKLMEDNTQAMATLRFYEESLAKPENMVISSAEIIESQ</sequence>
<evidence type="ECO:0000313" key="2">
    <source>
        <dbReference type="EMBL" id="CAH8206504.1"/>
    </source>
</evidence>
<dbReference type="EMBL" id="CALYLK010000071">
    <property type="protein sequence ID" value="CAH8206504.1"/>
    <property type="molecule type" value="Genomic_DNA"/>
</dbReference>
<feature type="coiled-coil region" evidence="1">
    <location>
        <begin position="136"/>
        <end position="282"/>
    </location>
</feature>
<keyword evidence="3" id="KW-1185">Reference proteome</keyword>
<evidence type="ECO:0000256" key="1">
    <source>
        <dbReference type="SAM" id="Coils"/>
    </source>
</evidence>
<evidence type="ECO:0000313" key="3">
    <source>
        <dbReference type="Proteomes" id="UP001152658"/>
    </source>
</evidence>
<gene>
    <name evidence="2" type="ORF">VAE063_360004</name>
</gene>
<organism evidence="2 3">
    <name type="scientific">Vibrio aestuarianus</name>
    <dbReference type="NCBI Taxonomy" id="28171"/>
    <lineage>
        <taxon>Bacteria</taxon>
        <taxon>Pseudomonadati</taxon>
        <taxon>Pseudomonadota</taxon>
        <taxon>Gammaproteobacteria</taxon>
        <taxon>Vibrionales</taxon>
        <taxon>Vibrionaceae</taxon>
        <taxon>Vibrio</taxon>
    </lineage>
</organism>
<accession>A0ABN8TMC8</accession>
<reference evidence="2" key="1">
    <citation type="submission" date="2022-06" db="EMBL/GenBank/DDBJ databases">
        <authorList>
            <person name="Goudenege D."/>
            <person name="Le Roux F."/>
        </authorList>
    </citation>
    <scope>NUCLEOTIDE SEQUENCE</scope>
    <source>
        <strain evidence="2">12-063</strain>
    </source>
</reference>
<dbReference type="Gene3D" id="1.10.287.1490">
    <property type="match status" value="1"/>
</dbReference>
<name>A0ABN8TMC8_9VIBR</name>
<dbReference type="RefSeq" id="WP_211096059.1">
    <property type="nucleotide sequence ID" value="NZ_CALYLF010000128.1"/>
</dbReference>
<keyword evidence="1" id="KW-0175">Coiled coil</keyword>
<protein>
    <submittedName>
        <fullName evidence="2">KfrA_N domain-containing protein</fullName>
    </submittedName>
</protein>
<comment type="caution">
    <text evidence="2">The sequence shown here is derived from an EMBL/GenBank/DDBJ whole genome shotgun (WGS) entry which is preliminary data.</text>
</comment>